<dbReference type="AlphaFoldDB" id="A0A8B3S473"/>
<dbReference type="PROSITE" id="PS50005">
    <property type="entry name" value="TPR"/>
    <property type="match status" value="1"/>
</dbReference>
<dbReference type="InterPro" id="IPR029787">
    <property type="entry name" value="Nucleotide_cyclase"/>
</dbReference>
<protein>
    <submittedName>
        <fullName evidence="3">Uncharacterized protein</fullName>
    </submittedName>
</protein>
<keyword evidence="1" id="KW-0677">Repeat</keyword>
<comment type="caution">
    <text evidence="3">The sequence shown here is derived from an EMBL/GenBank/DDBJ whole genome shotgun (WGS) entry which is preliminary data.</text>
</comment>
<dbReference type="EMBL" id="RPGO01000024">
    <property type="protein sequence ID" value="RZB31003.1"/>
    <property type="molecule type" value="Genomic_DNA"/>
</dbReference>
<dbReference type="Pfam" id="PF14559">
    <property type="entry name" value="TPR_19"/>
    <property type="match status" value="1"/>
</dbReference>
<dbReference type="SUPFAM" id="SSF48452">
    <property type="entry name" value="TPR-like"/>
    <property type="match status" value="1"/>
</dbReference>
<dbReference type="Gene3D" id="3.30.70.1230">
    <property type="entry name" value="Nucleotide cyclase"/>
    <property type="match status" value="1"/>
</dbReference>
<dbReference type="Gene3D" id="1.25.40.10">
    <property type="entry name" value="Tetratricopeptide repeat domain"/>
    <property type="match status" value="2"/>
</dbReference>
<evidence type="ECO:0000256" key="1">
    <source>
        <dbReference type="ARBA" id="ARBA00022737"/>
    </source>
</evidence>
<keyword evidence="2" id="KW-0802">TPR repeat</keyword>
<organism evidence="3 4">
    <name type="scientific">Candidatus Argoarchaeum ethanivorans</name>
    <dbReference type="NCBI Taxonomy" id="2608793"/>
    <lineage>
        <taxon>Archaea</taxon>
        <taxon>Methanobacteriati</taxon>
        <taxon>Methanobacteriota</taxon>
        <taxon>Stenosarchaea group</taxon>
        <taxon>Methanomicrobia</taxon>
        <taxon>Methanosarcinales</taxon>
        <taxon>Methanosarcinales incertae sedis</taxon>
        <taxon>GOM Arc I cluster</taxon>
        <taxon>Candidatus Argoarchaeum</taxon>
    </lineage>
</organism>
<name>A0A8B3S473_9EURY</name>
<evidence type="ECO:0000313" key="3">
    <source>
        <dbReference type="EMBL" id="RZB31003.1"/>
    </source>
</evidence>
<dbReference type="SUPFAM" id="SSF55073">
    <property type="entry name" value="Nucleotide cyclase"/>
    <property type="match status" value="1"/>
</dbReference>
<sequence length="492" mass="56118">MERNDQLEGSAGENIEAYVLCLSIDLIGSTAAGLKLTTPQLNRFNISLANQIRPHLENLELKDALVKFTGDGWLVMTEKAKEFKALCCLATIMANKFQEEMNKRTGIAINKIPQLRLAICSGLDVSVELPNGHKDWVGDSARRATRACGWSHTNEVVINGTVREIALRDFDIKSITEKDHTKPKKWEEDFEVFSLGELNPEVSAEPEAPEYFIYTLKTIGKVEEANKFGLCVSECLGYTVRKQGIDEMERQEFLRNWNRLMASIPDYLSALKVFKMIQDAGLYPDVFTYSTLINKAPDYDVAKDWVETMRIEGIQPNVITYNTFINKAPDYDVAKDWIETMCAGGFQPNDVTYSTLFSKDLSGKLANDILKWYLAQKYHPEEPIQAAIATYQKLGRIDQVLRLVLDYPHLQSARKIIQEHSEEALQYFKKIFDDNPQHPNAAYALGVAYLELEKEQEAQWYLNKALKLATASLRKSVIKEWLRQIDHKQSQK</sequence>
<accession>A0A8B3S473</accession>
<dbReference type="Pfam" id="PF13812">
    <property type="entry name" value="PPR_3"/>
    <property type="match status" value="1"/>
</dbReference>
<dbReference type="InterPro" id="IPR011990">
    <property type="entry name" value="TPR-like_helical_dom_sf"/>
</dbReference>
<reference evidence="4" key="1">
    <citation type="submission" date="2019-01" db="EMBL/GenBank/DDBJ databases">
        <title>Anaerobic oxidation of ethane by archaea from a marine hydrocarbon seep.</title>
        <authorList>
            <person name="Musat F."/>
        </authorList>
    </citation>
    <scope>NUCLEOTIDE SEQUENCE [LARGE SCALE GENOMIC DNA]</scope>
</reference>
<feature type="repeat" description="TPR" evidence="2">
    <location>
        <begin position="439"/>
        <end position="472"/>
    </location>
</feature>
<dbReference type="PANTHER" id="PTHR47941">
    <property type="entry name" value="PENTATRICOPEPTIDE REPEAT-CONTAINING PROTEIN 3, MITOCHONDRIAL"/>
    <property type="match status" value="1"/>
</dbReference>
<evidence type="ECO:0000313" key="4">
    <source>
        <dbReference type="Proteomes" id="UP000291831"/>
    </source>
</evidence>
<evidence type="ECO:0000256" key="2">
    <source>
        <dbReference type="PROSITE-ProRule" id="PRU00339"/>
    </source>
</evidence>
<dbReference type="InterPro" id="IPR002885">
    <property type="entry name" value="PPR_rpt"/>
</dbReference>
<gene>
    <name evidence="3" type="ORF">AEth_00957</name>
</gene>
<proteinExistence type="predicted"/>
<dbReference type="Proteomes" id="UP000291831">
    <property type="component" value="Unassembled WGS sequence"/>
</dbReference>
<dbReference type="InterPro" id="IPR019734">
    <property type="entry name" value="TPR_rpt"/>
</dbReference>